<comment type="caution">
    <text evidence="1">The sequence shown here is derived from an EMBL/GenBank/DDBJ whole genome shotgun (WGS) entry which is preliminary data.</text>
</comment>
<evidence type="ECO:0000313" key="2">
    <source>
        <dbReference type="Proteomes" id="UP001054252"/>
    </source>
</evidence>
<dbReference type="AlphaFoldDB" id="A0AAV5MEH8"/>
<dbReference type="Proteomes" id="UP001054252">
    <property type="component" value="Unassembled WGS sequence"/>
</dbReference>
<name>A0AAV5MEH8_9ROSI</name>
<evidence type="ECO:0000313" key="1">
    <source>
        <dbReference type="EMBL" id="GKV47002.1"/>
    </source>
</evidence>
<dbReference type="EMBL" id="BPVZ01000220">
    <property type="protein sequence ID" value="GKV47002.1"/>
    <property type="molecule type" value="Genomic_DNA"/>
</dbReference>
<sequence length="116" mass="13024">MRPGLGMERGKSVDDFQKMGARLLLSSDIEKHLDDDVFLGVFGYWCLEIWNGSCELVWGAGIAWQGNSTQKMKKPTSLGLVDLFAQHWVAVAVNVENRASFVFIKDFRIDNNDSAI</sequence>
<gene>
    <name evidence="1" type="ORF">SLEP1_g53951</name>
</gene>
<protein>
    <recommendedName>
        <fullName evidence="3">Ubiquitin-like protease family profile domain-containing protein</fullName>
    </recommendedName>
</protein>
<reference evidence="1 2" key="1">
    <citation type="journal article" date="2021" name="Commun. Biol.">
        <title>The genome of Shorea leprosula (Dipterocarpaceae) highlights the ecological relevance of drought in aseasonal tropical rainforests.</title>
        <authorList>
            <person name="Ng K.K.S."/>
            <person name="Kobayashi M.J."/>
            <person name="Fawcett J.A."/>
            <person name="Hatakeyama M."/>
            <person name="Paape T."/>
            <person name="Ng C.H."/>
            <person name="Ang C.C."/>
            <person name="Tnah L.H."/>
            <person name="Lee C.T."/>
            <person name="Nishiyama T."/>
            <person name="Sese J."/>
            <person name="O'Brien M.J."/>
            <person name="Copetti D."/>
            <person name="Mohd Noor M.I."/>
            <person name="Ong R.C."/>
            <person name="Putra M."/>
            <person name="Sireger I.Z."/>
            <person name="Indrioko S."/>
            <person name="Kosugi Y."/>
            <person name="Izuno A."/>
            <person name="Isagi Y."/>
            <person name="Lee S.L."/>
            <person name="Shimizu K.K."/>
        </authorList>
    </citation>
    <scope>NUCLEOTIDE SEQUENCE [LARGE SCALE GENOMIC DNA]</scope>
    <source>
        <strain evidence="1">214</strain>
    </source>
</reference>
<organism evidence="1 2">
    <name type="scientific">Rubroshorea leprosula</name>
    <dbReference type="NCBI Taxonomy" id="152421"/>
    <lineage>
        <taxon>Eukaryota</taxon>
        <taxon>Viridiplantae</taxon>
        <taxon>Streptophyta</taxon>
        <taxon>Embryophyta</taxon>
        <taxon>Tracheophyta</taxon>
        <taxon>Spermatophyta</taxon>
        <taxon>Magnoliopsida</taxon>
        <taxon>eudicotyledons</taxon>
        <taxon>Gunneridae</taxon>
        <taxon>Pentapetalae</taxon>
        <taxon>rosids</taxon>
        <taxon>malvids</taxon>
        <taxon>Malvales</taxon>
        <taxon>Dipterocarpaceae</taxon>
        <taxon>Rubroshorea</taxon>
    </lineage>
</organism>
<evidence type="ECO:0008006" key="3">
    <source>
        <dbReference type="Google" id="ProtNLM"/>
    </source>
</evidence>
<keyword evidence="2" id="KW-1185">Reference proteome</keyword>
<accession>A0AAV5MEH8</accession>
<proteinExistence type="predicted"/>